<dbReference type="PANTHER" id="PTHR42663">
    <property type="entry name" value="HYDROLASE C777.06C-RELATED-RELATED"/>
    <property type="match status" value="1"/>
</dbReference>
<keyword evidence="3" id="KW-1185">Reference proteome</keyword>
<feature type="domain" description="Metallo-beta-lactamase" evidence="1">
    <location>
        <begin position="38"/>
        <end position="227"/>
    </location>
</feature>
<dbReference type="KEGG" id="cari:FNU76_04635"/>
<dbReference type="EMBL" id="CP041730">
    <property type="protein sequence ID" value="QDQ25695.1"/>
    <property type="molecule type" value="Genomic_DNA"/>
</dbReference>
<gene>
    <name evidence="2" type="ORF">FNU76_04635</name>
</gene>
<accession>A0A516SC15</accession>
<keyword evidence="2" id="KW-0378">Hydrolase</keyword>
<name>A0A516SC15_9NEIS</name>
<dbReference type="InterPro" id="IPR036866">
    <property type="entry name" value="RibonucZ/Hydroxyglut_hydro"/>
</dbReference>
<dbReference type="Proteomes" id="UP000317550">
    <property type="component" value="Chromosome"/>
</dbReference>
<evidence type="ECO:0000313" key="3">
    <source>
        <dbReference type="Proteomes" id="UP000317550"/>
    </source>
</evidence>
<dbReference type="Pfam" id="PF12706">
    <property type="entry name" value="Lactamase_B_2"/>
    <property type="match status" value="1"/>
</dbReference>
<organism evidence="2 3">
    <name type="scientific">Chitinimonas arctica</name>
    <dbReference type="NCBI Taxonomy" id="2594795"/>
    <lineage>
        <taxon>Bacteria</taxon>
        <taxon>Pseudomonadati</taxon>
        <taxon>Pseudomonadota</taxon>
        <taxon>Betaproteobacteria</taxon>
        <taxon>Neisseriales</taxon>
        <taxon>Chitinibacteraceae</taxon>
        <taxon>Chitinimonas</taxon>
    </lineage>
</organism>
<dbReference type="PROSITE" id="PS51257">
    <property type="entry name" value="PROKAR_LIPOPROTEIN"/>
    <property type="match status" value="1"/>
</dbReference>
<dbReference type="GO" id="GO:0016787">
    <property type="term" value="F:hydrolase activity"/>
    <property type="evidence" value="ECO:0007669"/>
    <property type="project" value="UniProtKB-KW"/>
</dbReference>
<sequence length="257" mass="28437">MVLKVEVLILGCGSSGGTPAIGCGCPTCTSGDPRNSRTRSSAVLSVGGLNFLIDSGPDLRGQALREGLTQVDAVLYTHPHADHLNGIDDLRAFCYLNRAPLPIFGNEYTMRDIETRFHYTTLPPGPWWDKPSLQTTAVSGPFSHRGIEVIPIPVWHGKGAIFGYRIGRLAYITDVSDIPPESYRLLQDLDVLLIDCLREQPHYTHFGVEQAIEASRRIGARRSVFIHMTHELEYHALSQRLPEGMEVAFDGMRLASE</sequence>
<reference evidence="3" key="1">
    <citation type="submission" date="2019-07" db="EMBL/GenBank/DDBJ databases">
        <title>Chitinimonas sp. nov., isolated from Ny-Alesund, arctica soil.</title>
        <authorList>
            <person name="Xu Q."/>
            <person name="Peng F."/>
        </authorList>
    </citation>
    <scope>NUCLEOTIDE SEQUENCE [LARGE SCALE GENOMIC DNA]</scope>
    <source>
        <strain evidence="3">R3-44</strain>
    </source>
</reference>
<dbReference type="CDD" id="cd16279">
    <property type="entry name" value="metallo-hydrolase-like_MBL-fold"/>
    <property type="match status" value="1"/>
</dbReference>
<dbReference type="InterPro" id="IPR001279">
    <property type="entry name" value="Metallo-B-lactamas"/>
</dbReference>
<dbReference type="Gene3D" id="3.60.15.10">
    <property type="entry name" value="Ribonuclease Z/Hydroxyacylglutathione hydrolase-like"/>
    <property type="match status" value="1"/>
</dbReference>
<dbReference type="OrthoDB" id="3190691at2"/>
<proteinExistence type="predicted"/>
<dbReference type="PANTHER" id="PTHR42663:SF6">
    <property type="entry name" value="HYDROLASE C777.06C-RELATED"/>
    <property type="match status" value="1"/>
</dbReference>
<dbReference type="AlphaFoldDB" id="A0A516SC15"/>
<evidence type="ECO:0000259" key="1">
    <source>
        <dbReference type="SMART" id="SM00849"/>
    </source>
</evidence>
<dbReference type="SMART" id="SM00849">
    <property type="entry name" value="Lactamase_B"/>
    <property type="match status" value="1"/>
</dbReference>
<protein>
    <submittedName>
        <fullName evidence="2">MBL fold metallo-hydrolase</fullName>
    </submittedName>
</protein>
<dbReference type="SUPFAM" id="SSF56281">
    <property type="entry name" value="Metallo-hydrolase/oxidoreductase"/>
    <property type="match status" value="1"/>
</dbReference>
<evidence type="ECO:0000313" key="2">
    <source>
        <dbReference type="EMBL" id="QDQ25695.1"/>
    </source>
</evidence>